<dbReference type="Gene3D" id="3.40.50.1000">
    <property type="entry name" value="HAD superfamily/HAD-like"/>
    <property type="match status" value="1"/>
</dbReference>
<organism evidence="1 2">
    <name type="scientific">Botrimarina mediterranea</name>
    <dbReference type="NCBI Taxonomy" id="2528022"/>
    <lineage>
        <taxon>Bacteria</taxon>
        <taxon>Pseudomonadati</taxon>
        <taxon>Planctomycetota</taxon>
        <taxon>Planctomycetia</taxon>
        <taxon>Pirellulales</taxon>
        <taxon>Lacipirellulaceae</taxon>
        <taxon>Botrimarina</taxon>
    </lineage>
</organism>
<dbReference type="AlphaFoldDB" id="A0A518K6A4"/>
<reference evidence="1 2" key="1">
    <citation type="submission" date="2019-02" db="EMBL/GenBank/DDBJ databases">
        <title>Deep-cultivation of Planctomycetes and their phenomic and genomic characterization uncovers novel biology.</title>
        <authorList>
            <person name="Wiegand S."/>
            <person name="Jogler M."/>
            <person name="Boedeker C."/>
            <person name="Pinto D."/>
            <person name="Vollmers J."/>
            <person name="Rivas-Marin E."/>
            <person name="Kohn T."/>
            <person name="Peeters S.H."/>
            <person name="Heuer A."/>
            <person name="Rast P."/>
            <person name="Oberbeckmann S."/>
            <person name="Bunk B."/>
            <person name="Jeske O."/>
            <person name="Meyerdierks A."/>
            <person name="Storesund J.E."/>
            <person name="Kallscheuer N."/>
            <person name="Luecker S."/>
            <person name="Lage O.M."/>
            <person name="Pohl T."/>
            <person name="Merkel B.J."/>
            <person name="Hornburger P."/>
            <person name="Mueller R.-W."/>
            <person name="Bruemmer F."/>
            <person name="Labrenz M."/>
            <person name="Spormann A.M."/>
            <person name="Op den Camp H."/>
            <person name="Overmann J."/>
            <person name="Amann R."/>
            <person name="Jetten M.S.M."/>
            <person name="Mascher T."/>
            <person name="Medema M.H."/>
            <person name="Devos D.P."/>
            <person name="Kaster A.-K."/>
            <person name="Ovreas L."/>
            <person name="Rohde M."/>
            <person name="Galperin M.Y."/>
            <person name="Jogler C."/>
        </authorList>
    </citation>
    <scope>NUCLEOTIDE SEQUENCE [LARGE SCALE GENOMIC DNA]</scope>
    <source>
        <strain evidence="1 2">Spa11</strain>
    </source>
</reference>
<gene>
    <name evidence="1" type="ORF">Spa11_15200</name>
</gene>
<dbReference type="SFLD" id="SFLDG01135">
    <property type="entry name" value="C1.5.6:_HAD__Beta-PGM__Phospha"/>
    <property type="match status" value="1"/>
</dbReference>
<dbReference type="InterPro" id="IPR023198">
    <property type="entry name" value="PGP-like_dom2"/>
</dbReference>
<dbReference type="PRINTS" id="PR00413">
    <property type="entry name" value="HADHALOGNASE"/>
</dbReference>
<dbReference type="InterPro" id="IPR036412">
    <property type="entry name" value="HAD-like_sf"/>
</dbReference>
<name>A0A518K6A4_9BACT</name>
<proteinExistence type="predicted"/>
<dbReference type="EC" id="3.1.3.-" evidence="1"/>
<protein>
    <submittedName>
        <fullName evidence="1">Phosphorylated carbohydrates phosphatase</fullName>
        <ecNumber evidence="1">3.1.3.-</ecNumber>
    </submittedName>
</protein>
<dbReference type="RefSeq" id="WP_145110091.1">
    <property type="nucleotide sequence ID" value="NZ_CP036349.1"/>
</dbReference>
<dbReference type="SUPFAM" id="SSF56784">
    <property type="entry name" value="HAD-like"/>
    <property type="match status" value="1"/>
</dbReference>
<dbReference type="NCBIfam" id="TIGR01509">
    <property type="entry name" value="HAD-SF-IA-v3"/>
    <property type="match status" value="1"/>
</dbReference>
<dbReference type="SFLD" id="SFLDG01129">
    <property type="entry name" value="C1.5:_HAD__Beta-PGM__Phosphata"/>
    <property type="match status" value="1"/>
</dbReference>
<dbReference type="InterPro" id="IPR006439">
    <property type="entry name" value="HAD-SF_hydro_IA"/>
</dbReference>
<dbReference type="CDD" id="cd07505">
    <property type="entry name" value="HAD_BPGM-like"/>
    <property type="match status" value="1"/>
</dbReference>
<dbReference type="InterPro" id="IPR023214">
    <property type="entry name" value="HAD_sf"/>
</dbReference>
<dbReference type="PANTHER" id="PTHR18901:SF38">
    <property type="entry name" value="PSEUDOURIDINE-5'-PHOSPHATASE"/>
    <property type="match status" value="1"/>
</dbReference>
<dbReference type="GO" id="GO:0016787">
    <property type="term" value="F:hydrolase activity"/>
    <property type="evidence" value="ECO:0007669"/>
    <property type="project" value="UniProtKB-KW"/>
</dbReference>
<dbReference type="KEGG" id="bmei:Spa11_15200"/>
<evidence type="ECO:0000313" key="2">
    <source>
        <dbReference type="Proteomes" id="UP000316426"/>
    </source>
</evidence>
<accession>A0A518K6A4</accession>
<dbReference type="PANTHER" id="PTHR18901">
    <property type="entry name" value="2-DEOXYGLUCOSE-6-PHOSPHATE PHOSPHATASE 2"/>
    <property type="match status" value="1"/>
</dbReference>
<dbReference type="EMBL" id="CP036349">
    <property type="protein sequence ID" value="QDV73324.1"/>
    <property type="molecule type" value="Genomic_DNA"/>
</dbReference>
<dbReference type="Pfam" id="PF00702">
    <property type="entry name" value="Hydrolase"/>
    <property type="match status" value="1"/>
</dbReference>
<dbReference type="Proteomes" id="UP000316426">
    <property type="component" value="Chromosome"/>
</dbReference>
<dbReference type="SFLD" id="SFLDS00003">
    <property type="entry name" value="Haloacid_Dehalogenase"/>
    <property type="match status" value="1"/>
</dbReference>
<keyword evidence="1" id="KW-0378">Hydrolase</keyword>
<keyword evidence="2" id="KW-1185">Reference proteome</keyword>
<sequence>MSHPLPQKPIRAVTFDMDGVLASSEDVYLRVGTETLRRRGRLFEDDLRHKMMGLPTLVALQTMIDFHGLEDDLTMLAEESEQTFWELAGDDLLPMPGVTETFDRLDAAGLPRGVATSGARNYAERILTIIGVRDRLRFVITADDVTHGKPHPEPYLMAAEQHGVTPAEMIVFEDSANGCKAAVAAGAYVVAVPSPHTHHHDFTGAAFVAETLSDPRIAAVLGW</sequence>
<dbReference type="Gene3D" id="1.10.150.240">
    <property type="entry name" value="Putative phosphatase, domain 2"/>
    <property type="match status" value="1"/>
</dbReference>
<evidence type="ECO:0000313" key="1">
    <source>
        <dbReference type="EMBL" id="QDV73324.1"/>
    </source>
</evidence>